<keyword evidence="1" id="KW-0378">Hydrolase</keyword>
<reference evidence="3" key="1">
    <citation type="submission" date="2017-05" db="EMBL/GenBank/DDBJ databases">
        <authorList>
            <person name="Varghese N."/>
            <person name="Submissions S."/>
        </authorList>
    </citation>
    <scope>NUCLEOTIDE SEQUENCE</scope>
    <source>
        <strain evidence="3">DSM 45262</strain>
    </source>
</reference>
<dbReference type="AlphaFoldDB" id="A0AA46AEQ8"/>
<protein>
    <submittedName>
        <fullName evidence="3">Acetyl esterase/lipase</fullName>
    </submittedName>
</protein>
<dbReference type="PANTHER" id="PTHR48081">
    <property type="entry name" value="AB HYDROLASE SUPERFAMILY PROTEIN C4A8.06C"/>
    <property type="match status" value="1"/>
</dbReference>
<comment type="caution">
    <text evidence="3">The sequence shown here is derived from an EMBL/GenBank/DDBJ whole genome shotgun (WGS) entry which is preliminary data.</text>
</comment>
<sequence>MDFESRVLPELRPVLALLPQMKLPKDLHKMRNAPIPEYEKSPHVITTTRMIAEPAGEIMVKVYEPANRPATPLPALLYIHGGGYVLGHPDRDDINCEITVLEVNCVVVSVDYRLAPAHPYPAAIEDCYTALKWMADSATELNIDKKRIAVGGGSAGGGLTAAVTLMARDKGGPAICFQMPLYPMIDNRNITPSSREITSPKAVWNRDHNIATWKMYLGEHASGEVSPYAAPIHADNFEGLPPTYTCVGQLDPFRDETIEYVSRLVEAGVDVEFHLYPGCFHGFEVFAPEAEVSKRAGIEYMNALKRALHPAPASE</sequence>
<accession>A0AA46AEQ8</accession>
<evidence type="ECO:0000313" key="4">
    <source>
        <dbReference type="Proteomes" id="UP001157946"/>
    </source>
</evidence>
<dbReference type="Pfam" id="PF07859">
    <property type="entry name" value="Abhydrolase_3"/>
    <property type="match status" value="1"/>
</dbReference>
<feature type="domain" description="Alpha/beta hydrolase fold-3" evidence="2">
    <location>
        <begin position="76"/>
        <end position="283"/>
    </location>
</feature>
<dbReference type="InterPro" id="IPR029058">
    <property type="entry name" value="AB_hydrolase_fold"/>
</dbReference>
<dbReference type="PANTHER" id="PTHR48081:SF8">
    <property type="entry name" value="ALPHA_BETA HYDROLASE FOLD-3 DOMAIN-CONTAINING PROTEIN-RELATED"/>
    <property type="match status" value="1"/>
</dbReference>
<dbReference type="RefSeq" id="WP_284724116.1">
    <property type="nucleotide sequence ID" value="NZ_FXTU01000002.1"/>
</dbReference>
<name>A0AA46AEQ8_9BACL</name>
<dbReference type="GO" id="GO:0016787">
    <property type="term" value="F:hydrolase activity"/>
    <property type="evidence" value="ECO:0007669"/>
    <property type="project" value="UniProtKB-KW"/>
</dbReference>
<proteinExistence type="predicted"/>
<dbReference type="InterPro" id="IPR050300">
    <property type="entry name" value="GDXG_lipolytic_enzyme"/>
</dbReference>
<dbReference type="Gene3D" id="3.40.50.1820">
    <property type="entry name" value="alpha/beta hydrolase"/>
    <property type="match status" value="1"/>
</dbReference>
<evidence type="ECO:0000256" key="1">
    <source>
        <dbReference type="ARBA" id="ARBA00022801"/>
    </source>
</evidence>
<organism evidence="3 4">
    <name type="scientific">Laceyella tengchongensis</name>
    <dbReference type="NCBI Taxonomy" id="574699"/>
    <lineage>
        <taxon>Bacteria</taxon>
        <taxon>Bacillati</taxon>
        <taxon>Bacillota</taxon>
        <taxon>Bacilli</taxon>
        <taxon>Bacillales</taxon>
        <taxon>Thermoactinomycetaceae</taxon>
        <taxon>Laceyella</taxon>
    </lineage>
</organism>
<dbReference type="Proteomes" id="UP001157946">
    <property type="component" value="Unassembled WGS sequence"/>
</dbReference>
<evidence type="ECO:0000313" key="3">
    <source>
        <dbReference type="EMBL" id="SMP14126.1"/>
    </source>
</evidence>
<dbReference type="InterPro" id="IPR013094">
    <property type="entry name" value="AB_hydrolase_3"/>
</dbReference>
<dbReference type="EMBL" id="FXTU01000002">
    <property type="protein sequence ID" value="SMP14126.1"/>
    <property type="molecule type" value="Genomic_DNA"/>
</dbReference>
<evidence type="ECO:0000259" key="2">
    <source>
        <dbReference type="Pfam" id="PF07859"/>
    </source>
</evidence>
<gene>
    <name evidence="3" type="ORF">SAMN06265361_102538</name>
</gene>
<keyword evidence="4" id="KW-1185">Reference proteome</keyword>
<dbReference type="SUPFAM" id="SSF53474">
    <property type="entry name" value="alpha/beta-Hydrolases"/>
    <property type="match status" value="1"/>
</dbReference>